<gene>
    <name evidence="3" type="ORF">SCP_0703360</name>
</gene>
<feature type="compositionally biased region" description="Basic and acidic residues" evidence="1">
    <location>
        <begin position="1"/>
        <end position="10"/>
    </location>
</feature>
<feature type="transmembrane region" description="Helical" evidence="2">
    <location>
        <begin position="203"/>
        <end position="223"/>
    </location>
</feature>
<proteinExistence type="predicted"/>
<feature type="region of interest" description="Disordered" evidence="1">
    <location>
        <begin position="1"/>
        <end position="68"/>
    </location>
</feature>
<dbReference type="RefSeq" id="XP_027616063.1">
    <property type="nucleotide sequence ID" value="XM_027760262.1"/>
</dbReference>
<feature type="compositionally biased region" description="Polar residues" evidence="1">
    <location>
        <begin position="32"/>
        <end position="51"/>
    </location>
</feature>
<comment type="caution">
    <text evidence="3">The sequence shown here is derived from an EMBL/GenBank/DDBJ whole genome shotgun (WGS) entry which is preliminary data.</text>
</comment>
<keyword evidence="2" id="KW-1133">Transmembrane helix</keyword>
<evidence type="ECO:0000256" key="1">
    <source>
        <dbReference type="SAM" id="MobiDB-lite"/>
    </source>
</evidence>
<dbReference type="Proteomes" id="UP000287166">
    <property type="component" value="Unassembled WGS sequence"/>
</dbReference>
<keyword evidence="4" id="KW-1185">Reference proteome</keyword>
<reference evidence="3 4" key="1">
    <citation type="journal article" date="2018" name="Sci. Rep.">
        <title>Genome sequence of the cauliflower mushroom Sparassis crispa (Hanabiratake) and its association with beneficial usage.</title>
        <authorList>
            <person name="Kiyama R."/>
            <person name="Furutani Y."/>
            <person name="Kawaguchi K."/>
            <person name="Nakanishi T."/>
        </authorList>
    </citation>
    <scope>NUCLEOTIDE SEQUENCE [LARGE SCALE GENOMIC DNA]</scope>
</reference>
<evidence type="ECO:0000313" key="3">
    <source>
        <dbReference type="EMBL" id="GBE85150.1"/>
    </source>
</evidence>
<dbReference type="AlphaFoldDB" id="A0A401GSK4"/>
<dbReference type="STRING" id="139825.A0A401GSK4"/>
<name>A0A401GSK4_9APHY</name>
<dbReference type="OrthoDB" id="5582002at2759"/>
<dbReference type="EMBL" id="BFAD01000007">
    <property type="protein sequence ID" value="GBE85150.1"/>
    <property type="molecule type" value="Genomic_DNA"/>
</dbReference>
<accession>A0A401GSK4</accession>
<keyword evidence="2" id="KW-0812">Transmembrane</keyword>
<dbReference type="InParanoid" id="A0A401GSK4"/>
<evidence type="ECO:0000313" key="4">
    <source>
        <dbReference type="Proteomes" id="UP000287166"/>
    </source>
</evidence>
<evidence type="ECO:0000256" key="2">
    <source>
        <dbReference type="SAM" id="Phobius"/>
    </source>
</evidence>
<keyword evidence="2" id="KW-0472">Membrane</keyword>
<organism evidence="3 4">
    <name type="scientific">Sparassis crispa</name>
    <dbReference type="NCBI Taxonomy" id="139825"/>
    <lineage>
        <taxon>Eukaryota</taxon>
        <taxon>Fungi</taxon>
        <taxon>Dikarya</taxon>
        <taxon>Basidiomycota</taxon>
        <taxon>Agaricomycotina</taxon>
        <taxon>Agaricomycetes</taxon>
        <taxon>Polyporales</taxon>
        <taxon>Sparassidaceae</taxon>
        <taxon>Sparassis</taxon>
    </lineage>
</organism>
<protein>
    <submittedName>
        <fullName evidence="3">Uncharacterized protein</fullName>
    </submittedName>
</protein>
<sequence length="390" mass="42537">MSGMDYDRRSQVSSFYGGRKSSDALNADFSPSAPQYGQPQHTRLDSASSFYNADPNPRTSVDVHGGKRGAGYNRMSFIHTGREEPVKGGADEESMLSKDDGWDIYADFNNAGPRYSSAFVSNDSGYRQVPSPSPLKLEENLNSGAPVELVTVPALGPEWKAEELRGMTKAARREEARESFAQKWTAWNRGERGCCGRYGTRRFTVYFVFGLCIVVGIILAFTIPRVPSFAFSNTTPLGNATAPFNETIPTEFSRSPANFSFPAVANIQVNTQGNFIPLHISSMNALVYDLTTGRQVATGHTGSLTLPAKAYPYIQVPLNFSYIASNDSDQTWANWYNACKNPAAITEGSRPPVQFNFFLDMSIIGLVGKKSTSAAVTEASCPITLSLNSV</sequence>
<dbReference type="GeneID" id="38782067"/>